<dbReference type="OrthoDB" id="5459937at2"/>
<sequence length="167" mass="18228">MTATITSLAGEYEGLVEPATVEDVARLAEMGEELHASSDHRVLGFDRPKVEHLLTALINDPNGVVFVSRRDGIVVGAFAGAVVPNWFSDDLIGVDYSFFVLPDARKDMRGTTLILAFTRWCERRGAKQVKVGITTGIEVESTSRLYRSLGFVDAGVGFSKEVNHGNR</sequence>
<dbReference type="InterPro" id="IPR000182">
    <property type="entry name" value="GNAT_dom"/>
</dbReference>
<protein>
    <recommendedName>
        <fullName evidence="1">N-acetyltransferase domain-containing protein</fullName>
    </recommendedName>
</protein>
<dbReference type="Pfam" id="PF13508">
    <property type="entry name" value="Acetyltransf_7"/>
    <property type="match status" value="1"/>
</dbReference>
<dbReference type="EMBL" id="CP002417">
    <property type="protein sequence ID" value="ADU36942.1"/>
    <property type="molecule type" value="Genomic_DNA"/>
</dbReference>
<proteinExistence type="predicted"/>
<dbReference type="Proteomes" id="UP000008917">
    <property type="component" value="Chromosome"/>
</dbReference>
<dbReference type="STRING" id="595537.Varpa_2744"/>
<accession>E6V3R8</accession>
<dbReference type="Gene3D" id="3.40.630.30">
    <property type="match status" value="1"/>
</dbReference>
<dbReference type="RefSeq" id="WP_013541171.1">
    <property type="nucleotide sequence ID" value="NC_014931.1"/>
</dbReference>
<feature type="domain" description="N-acetyltransferase" evidence="1">
    <location>
        <begin position="14"/>
        <end position="167"/>
    </location>
</feature>
<dbReference type="KEGG" id="vpe:Varpa_2744"/>
<dbReference type="eggNOG" id="COG1247">
    <property type="taxonomic scope" value="Bacteria"/>
</dbReference>
<organism evidence="2 3">
    <name type="scientific">Variovorax paradoxus (strain EPS)</name>
    <dbReference type="NCBI Taxonomy" id="595537"/>
    <lineage>
        <taxon>Bacteria</taxon>
        <taxon>Pseudomonadati</taxon>
        <taxon>Pseudomonadota</taxon>
        <taxon>Betaproteobacteria</taxon>
        <taxon>Burkholderiales</taxon>
        <taxon>Comamonadaceae</taxon>
        <taxon>Variovorax</taxon>
    </lineage>
</organism>
<evidence type="ECO:0000259" key="1">
    <source>
        <dbReference type="PROSITE" id="PS51186"/>
    </source>
</evidence>
<reference evidence="2 3" key="2">
    <citation type="journal article" date="2013" name="Genome Announc.">
        <title>Genome of the Root-Associated Plant Growth-Promoting Bacterium Variovorax paradoxus Strain EPS.</title>
        <authorList>
            <person name="Han J.I."/>
            <person name="Spain J.C."/>
            <person name="Leadbetter J.R."/>
            <person name="Ovchinnikova G."/>
            <person name="Goodwin L.A."/>
            <person name="Han C.S."/>
            <person name="Woyke T."/>
            <person name="Davenport K.W."/>
            <person name="Orwin P.M."/>
        </authorList>
    </citation>
    <scope>NUCLEOTIDE SEQUENCE [LARGE SCALE GENOMIC DNA]</scope>
    <source>
        <strain evidence="2 3">EPS</strain>
    </source>
</reference>
<name>E6V3R8_VARPE</name>
<reference evidence="3" key="1">
    <citation type="submission" date="2010-12" db="EMBL/GenBank/DDBJ databases">
        <title>Complete sequence of Variovorax paradoxus EPS.</title>
        <authorList>
            <consortium name="US DOE Joint Genome Institute"/>
            <person name="Lucas S."/>
            <person name="Copeland A."/>
            <person name="Lapidus A."/>
            <person name="Cheng J.-F."/>
            <person name="Goodwin L."/>
            <person name="Pitluck S."/>
            <person name="Teshima H."/>
            <person name="Detter J.C."/>
            <person name="Han C."/>
            <person name="Tapia R."/>
            <person name="Land M."/>
            <person name="Hauser L."/>
            <person name="Kyrpides N."/>
            <person name="Ivanova N."/>
            <person name="Ovchinnikova G."/>
            <person name="Orwin P."/>
            <person name="Han J.-I.G."/>
            <person name="Woyke T."/>
        </authorList>
    </citation>
    <scope>NUCLEOTIDE SEQUENCE [LARGE SCALE GENOMIC DNA]</scope>
    <source>
        <strain evidence="3">EPS</strain>
    </source>
</reference>
<dbReference type="SUPFAM" id="SSF55729">
    <property type="entry name" value="Acyl-CoA N-acyltransferases (Nat)"/>
    <property type="match status" value="1"/>
</dbReference>
<gene>
    <name evidence="2" type="ordered locus">Varpa_2744</name>
</gene>
<dbReference type="GO" id="GO:0016747">
    <property type="term" value="F:acyltransferase activity, transferring groups other than amino-acyl groups"/>
    <property type="evidence" value="ECO:0007669"/>
    <property type="project" value="InterPro"/>
</dbReference>
<dbReference type="HOGENOM" id="CLU_126511_0_0_4"/>
<evidence type="ECO:0000313" key="3">
    <source>
        <dbReference type="Proteomes" id="UP000008917"/>
    </source>
</evidence>
<dbReference type="AlphaFoldDB" id="E6V3R8"/>
<evidence type="ECO:0000313" key="2">
    <source>
        <dbReference type="EMBL" id="ADU36942.1"/>
    </source>
</evidence>
<dbReference type="PROSITE" id="PS51186">
    <property type="entry name" value="GNAT"/>
    <property type="match status" value="1"/>
</dbReference>
<dbReference type="InterPro" id="IPR016181">
    <property type="entry name" value="Acyl_CoA_acyltransferase"/>
</dbReference>